<evidence type="ECO:0000256" key="4">
    <source>
        <dbReference type="ARBA" id="ARBA00023001"/>
    </source>
</evidence>
<dbReference type="GO" id="GO:0004497">
    <property type="term" value="F:monooxygenase activity"/>
    <property type="evidence" value="ECO:0007669"/>
    <property type="project" value="UniProtKB-KW"/>
</dbReference>
<dbReference type="CDD" id="cd21175">
    <property type="entry name" value="LPMO_AA9"/>
    <property type="match status" value="1"/>
</dbReference>
<comment type="similarity">
    <text evidence="9">Belongs to the polysaccharide monooxygenase AA9 family.</text>
</comment>
<dbReference type="EC" id="1.14.99.56" evidence="11"/>
<dbReference type="GO" id="GO:0030248">
    <property type="term" value="F:cellulose binding"/>
    <property type="evidence" value="ECO:0007669"/>
    <property type="project" value="UniProtKB-UniRule"/>
</dbReference>
<organism evidence="13 14">
    <name type="scientific">Zopfia rhizophila CBS 207.26</name>
    <dbReference type="NCBI Taxonomy" id="1314779"/>
    <lineage>
        <taxon>Eukaryota</taxon>
        <taxon>Fungi</taxon>
        <taxon>Dikarya</taxon>
        <taxon>Ascomycota</taxon>
        <taxon>Pezizomycotina</taxon>
        <taxon>Dothideomycetes</taxon>
        <taxon>Dothideomycetes incertae sedis</taxon>
        <taxon>Zopfiaceae</taxon>
        <taxon>Zopfia</taxon>
    </lineage>
</organism>
<keyword evidence="7 11" id="KW-0119">Carbohydrate metabolism</keyword>
<evidence type="ECO:0000256" key="5">
    <source>
        <dbReference type="ARBA" id="ARBA00023008"/>
    </source>
</evidence>
<keyword evidence="4 11" id="KW-0136">Cellulose degradation</keyword>
<evidence type="ECO:0000259" key="12">
    <source>
        <dbReference type="PROSITE" id="PS50835"/>
    </source>
</evidence>
<keyword evidence="14" id="KW-1185">Reference proteome</keyword>
<keyword evidence="5" id="KW-0186">Copper</keyword>
<comment type="catalytic activity">
    <reaction evidence="10 11">
        <text>[(1-&gt;4)-beta-D-glucosyl]n+m + reduced acceptor + O2 = 4-dehydro-beta-D-glucosyl-[(1-&gt;4)-beta-D-glucosyl]n-1 + [(1-&gt;4)-beta-D-glucosyl]m + acceptor + H2O.</text>
        <dbReference type="EC" id="1.14.99.56"/>
    </reaction>
</comment>
<evidence type="ECO:0000256" key="7">
    <source>
        <dbReference type="ARBA" id="ARBA00023277"/>
    </source>
</evidence>
<dbReference type="PANTHER" id="PTHR33353">
    <property type="entry name" value="PUTATIVE (AFU_ORTHOLOGUE AFUA_1G12560)-RELATED"/>
    <property type="match status" value="1"/>
</dbReference>
<evidence type="ECO:0000256" key="10">
    <source>
        <dbReference type="ARBA" id="ARBA00045077"/>
    </source>
</evidence>
<dbReference type="Proteomes" id="UP000800200">
    <property type="component" value="Unassembled WGS sequence"/>
</dbReference>
<reference evidence="13" key="1">
    <citation type="journal article" date="2020" name="Stud. Mycol.">
        <title>101 Dothideomycetes genomes: a test case for predicting lifestyles and emergence of pathogens.</title>
        <authorList>
            <person name="Haridas S."/>
            <person name="Albert R."/>
            <person name="Binder M."/>
            <person name="Bloem J."/>
            <person name="Labutti K."/>
            <person name="Salamov A."/>
            <person name="Andreopoulos B."/>
            <person name="Baker S."/>
            <person name="Barry K."/>
            <person name="Bills G."/>
            <person name="Bluhm B."/>
            <person name="Cannon C."/>
            <person name="Castanera R."/>
            <person name="Culley D."/>
            <person name="Daum C."/>
            <person name="Ezra D."/>
            <person name="Gonzalez J."/>
            <person name="Henrissat B."/>
            <person name="Kuo A."/>
            <person name="Liang C."/>
            <person name="Lipzen A."/>
            <person name="Lutzoni F."/>
            <person name="Magnuson J."/>
            <person name="Mondo S."/>
            <person name="Nolan M."/>
            <person name="Ohm R."/>
            <person name="Pangilinan J."/>
            <person name="Park H.-J."/>
            <person name="Ramirez L."/>
            <person name="Alfaro M."/>
            <person name="Sun H."/>
            <person name="Tritt A."/>
            <person name="Yoshinaga Y."/>
            <person name="Zwiers L.-H."/>
            <person name="Turgeon B."/>
            <person name="Goodwin S."/>
            <person name="Spatafora J."/>
            <person name="Crous P."/>
            <person name="Grigoriev I."/>
        </authorList>
    </citation>
    <scope>NUCLEOTIDE SEQUENCE</scope>
    <source>
        <strain evidence="13">CBS 207.26</strain>
    </source>
</reference>
<keyword evidence="13" id="KW-0503">Monooxygenase</keyword>
<dbReference type="GO" id="GO:0005576">
    <property type="term" value="C:extracellular region"/>
    <property type="evidence" value="ECO:0007669"/>
    <property type="project" value="UniProtKB-SubCell"/>
</dbReference>
<keyword evidence="3 11" id="KW-0964">Secreted</keyword>
<evidence type="ECO:0000256" key="1">
    <source>
        <dbReference type="ARBA" id="ARBA00001973"/>
    </source>
</evidence>
<evidence type="ECO:0000256" key="8">
    <source>
        <dbReference type="ARBA" id="ARBA00023326"/>
    </source>
</evidence>
<accession>A0A6A6DZR5</accession>
<keyword evidence="13" id="KW-0560">Oxidoreductase</keyword>
<dbReference type="OrthoDB" id="2525337at2759"/>
<name>A0A6A6DZR5_9PEZI</name>
<keyword evidence="8 11" id="KW-0624">Polysaccharide degradation</keyword>
<dbReference type="GO" id="GO:0008810">
    <property type="term" value="F:cellulase activity"/>
    <property type="evidence" value="ECO:0007669"/>
    <property type="project" value="UniProtKB-UniRule"/>
</dbReference>
<protein>
    <recommendedName>
        <fullName evidence="11">AA9 family lytic polysaccharide monooxygenase</fullName>
        <ecNumber evidence="11">1.14.99.56</ecNumber>
    </recommendedName>
    <alternativeName>
        <fullName evidence="11">Endo-beta-1,4-glucanase</fullName>
    </alternativeName>
    <alternativeName>
        <fullName evidence="11">Glycosyl hydrolase 61 family protein</fullName>
    </alternativeName>
</protein>
<evidence type="ECO:0000256" key="9">
    <source>
        <dbReference type="ARBA" id="ARBA00044502"/>
    </source>
</evidence>
<feature type="domain" description="Ig-like" evidence="12">
    <location>
        <begin position="37"/>
        <end position="126"/>
    </location>
</feature>
<dbReference type="Pfam" id="PF03443">
    <property type="entry name" value="AA9"/>
    <property type="match status" value="1"/>
</dbReference>
<dbReference type="AlphaFoldDB" id="A0A6A6DZR5"/>
<dbReference type="InterPro" id="IPR005103">
    <property type="entry name" value="AA9_LPMO"/>
</dbReference>
<evidence type="ECO:0000256" key="3">
    <source>
        <dbReference type="ARBA" id="ARBA00022525"/>
    </source>
</evidence>
<comment type="cofactor">
    <cofactor evidence="1">
        <name>Cu(2+)</name>
        <dbReference type="ChEBI" id="CHEBI:29036"/>
    </cofactor>
</comment>
<dbReference type="InterPro" id="IPR007110">
    <property type="entry name" value="Ig-like_dom"/>
</dbReference>
<evidence type="ECO:0000256" key="2">
    <source>
        <dbReference type="ARBA" id="ARBA00004613"/>
    </source>
</evidence>
<evidence type="ECO:0000313" key="13">
    <source>
        <dbReference type="EMBL" id="KAF2184265.1"/>
    </source>
</evidence>
<evidence type="ECO:0000313" key="14">
    <source>
        <dbReference type="Proteomes" id="UP000800200"/>
    </source>
</evidence>
<dbReference type="InterPro" id="IPR049892">
    <property type="entry name" value="AA9"/>
</dbReference>
<dbReference type="EMBL" id="ML994638">
    <property type="protein sequence ID" value="KAF2184265.1"/>
    <property type="molecule type" value="Genomic_DNA"/>
</dbReference>
<keyword evidence="6 11" id="KW-1015">Disulfide bond</keyword>
<evidence type="ECO:0000256" key="6">
    <source>
        <dbReference type="ARBA" id="ARBA00023157"/>
    </source>
</evidence>
<comment type="domain">
    <text evidence="11">Has a modular structure: an endo-beta-1,4-glucanase catalytic module at the N-terminus, a linker rich in serines and threonines, and a C-terminal carbohydrate-binding module (CBM).</text>
</comment>
<comment type="subcellular location">
    <subcellularLocation>
        <location evidence="2 11">Secreted</location>
    </subcellularLocation>
</comment>
<gene>
    <name evidence="13" type="ORF">K469DRAFT_739337</name>
</gene>
<dbReference type="PROSITE" id="PS50835">
    <property type="entry name" value="IG_LIKE"/>
    <property type="match status" value="1"/>
</dbReference>
<dbReference type="PANTHER" id="PTHR33353:SF17">
    <property type="entry name" value="ENDO-BETA-1,4-GLUCANASE D"/>
    <property type="match status" value="1"/>
</dbReference>
<comment type="function">
    <text evidence="11">Lytic polysaccharide monooxygenase (LMPO) that depolymerizes crystalline and amorphous polysaccharides via the oxidation of scissile alpha- or beta-(1-4)-glycosidic bonds, yielding C1 and/or C4 oxidation products. Catalysis by LPMOs requires the reduction of the active-site copper from Cu(II) to Cu(I) by a reducing agent and H(2)O(2) or O(2) as a cosubstrate.</text>
</comment>
<dbReference type="Gene3D" id="2.70.50.70">
    <property type="match status" value="1"/>
</dbReference>
<dbReference type="GO" id="GO:0030245">
    <property type="term" value="P:cellulose catabolic process"/>
    <property type="evidence" value="ECO:0007669"/>
    <property type="project" value="UniProtKB-UniRule"/>
</dbReference>
<sequence>MTLMASADCVLSYVLSTSIGVYVNGVDQELFEGVRTPAYNGPPGSGYSNSPVKDLNSIDLRCNVMGDKQAPNTTKMATGDNLTFDWYKTMATRNILPIADSSGSITISETRLAMSLLTRITHEGLYEGGTPGKWSTTSNIAKNHGQMNIRIPKALRAGQCRNYLFRAEMIGLYEGEVFFEENPIRGAQFYPNCVQIEVTGNGTVELHEGVSFPGAYSYDDPDVVYHVYCSTKTTRTISCITTYPIPGPTVWSGAWAGTTSVHLSDAPGDSTAPPWSTWVKKSVVTSAIFTDKKSITVVGTSTYQASWLTTYQTPVLATKRW</sequence>
<proteinExistence type="inferred from homology"/>
<evidence type="ECO:0000256" key="11">
    <source>
        <dbReference type="RuleBase" id="RU368122"/>
    </source>
</evidence>